<protein>
    <submittedName>
        <fullName evidence="1">Uncharacterized protein</fullName>
    </submittedName>
</protein>
<dbReference type="AlphaFoldDB" id="B0JXM9"/>
<dbReference type="HOGENOM" id="CLU_2666990_0_0_3"/>
<evidence type="ECO:0000313" key="2">
    <source>
        <dbReference type="Proteomes" id="UP000001510"/>
    </source>
</evidence>
<dbReference type="Proteomes" id="UP000001510">
    <property type="component" value="Chromosome"/>
</dbReference>
<sequence>MVNFPKCQAIAHLAARSSNTPTQRQRQTTGAYTSQKKLCQKLQFNKSLHSSFGEFWFSTYFFSCSTVTPPQLATK</sequence>
<gene>
    <name evidence="1" type="ordered locus">MAE_20340</name>
</gene>
<dbReference type="KEGG" id="mar:MAE_20340"/>
<organism evidence="1 2">
    <name type="scientific">Microcystis aeruginosa (strain NIES-843 / IAM M-2473)</name>
    <dbReference type="NCBI Taxonomy" id="449447"/>
    <lineage>
        <taxon>Bacteria</taxon>
        <taxon>Bacillati</taxon>
        <taxon>Cyanobacteriota</taxon>
        <taxon>Cyanophyceae</taxon>
        <taxon>Oscillatoriophycideae</taxon>
        <taxon>Chroococcales</taxon>
        <taxon>Microcystaceae</taxon>
        <taxon>Microcystis</taxon>
    </lineage>
</organism>
<dbReference type="EnsemblBacteria" id="BAG01856">
    <property type="protein sequence ID" value="BAG01856"/>
    <property type="gene ID" value="MAE_20340"/>
</dbReference>
<evidence type="ECO:0000313" key="1">
    <source>
        <dbReference type="EMBL" id="BAG01856.1"/>
    </source>
</evidence>
<dbReference type="EMBL" id="AP009552">
    <property type="protein sequence ID" value="BAG01856.1"/>
    <property type="molecule type" value="Genomic_DNA"/>
</dbReference>
<accession>B0JXM9</accession>
<dbReference type="STRING" id="449447.MAE_20340"/>
<dbReference type="PaxDb" id="449447-MAE_20340"/>
<keyword evidence="2" id="KW-1185">Reference proteome</keyword>
<name>B0JXM9_MICAN</name>
<reference evidence="1 2" key="1">
    <citation type="journal article" date="2007" name="DNA Res.">
        <title>Complete genomic structure of the bloom-forming toxic cyanobacterium Microcystis aeruginosa NIES-843.</title>
        <authorList>
            <person name="Kaneko T."/>
            <person name="Nakajima N."/>
            <person name="Okamoto S."/>
            <person name="Suzuki I."/>
            <person name="Tanabe Y."/>
            <person name="Tamaoki M."/>
            <person name="Nakamura Y."/>
            <person name="Kasai F."/>
            <person name="Watanabe A."/>
            <person name="Kawashima K."/>
            <person name="Kishida Y."/>
            <person name="Ono A."/>
            <person name="Shimizu Y."/>
            <person name="Takahashi C."/>
            <person name="Minami C."/>
            <person name="Fujishiro T."/>
            <person name="Kohara M."/>
            <person name="Katoh M."/>
            <person name="Nakazaki N."/>
            <person name="Nakayama S."/>
            <person name="Yamada M."/>
            <person name="Tabata S."/>
            <person name="Watanabe M.M."/>
        </authorList>
    </citation>
    <scope>NUCLEOTIDE SEQUENCE [LARGE SCALE GENOMIC DNA]</scope>
    <source>
        <strain evidence="2">NIES-843 / IAM M-247</strain>
    </source>
</reference>
<proteinExistence type="predicted"/>